<evidence type="ECO:0000313" key="1">
    <source>
        <dbReference type="EMBL" id="CAG2229022.1"/>
    </source>
</evidence>
<dbReference type="AlphaFoldDB" id="A0A8S3TJ60"/>
<keyword evidence="2" id="KW-1185">Reference proteome</keyword>
<dbReference type="Gene3D" id="3.40.50.300">
    <property type="entry name" value="P-loop containing nucleotide triphosphate hydrolases"/>
    <property type="match status" value="1"/>
</dbReference>
<name>A0A8S3TJ60_MYTED</name>
<proteinExistence type="predicted"/>
<dbReference type="OrthoDB" id="10393071at2759"/>
<accession>A0A8S3TJ60</accession>
<sequence length="342" mass="39086">MRLQEGYRRKYKSLKSRVNKASKGTALIAASPIPVIDVCANIGILVKEIKHYIQVFGLTSTQIRKVCYRDQKQLRCRKLYGFGAAKRIREIVTKLFIQKYGLLITTLTISDMILQIVGSVVSAAATATVVNSFLNNILENLHQDAIFVYDLILPLPARIIRKLQVIFEKEGQEGINKYIWDVLNRWKEEPVILGVVGELNSGQIEFINHIRCLKMGNSGFVMDNKITTPYYHPKNEGIVFIETDLSGSKEMQISCYDDFFIFLNGDTYTEDISILNELAKIEKSFSVIRTKSTPRKQEHDAILGRALSVKRDQQDLVRPELFVNQETIDLVKQEILVKKKKK</sequence>
<reference evidence="1" key="1">
    <citation type="submission" date="2021-03" db="EMBL/GenBank/DDBJ databases">
        <authorList>
            <person name="Bekaert M."/>
        </authorList>
    </citation>
    <scope>NUCLEOTIDE SEQUENCE</scope>
</reference>
<dbReference type="PANTHER" id="PTHR14143">
    <property type="entry name" value="INTERFERON-INDUCIBLE GTPASE FAMILY MEMBER"/>
    <property type="match status" value="1"/>
</dbReference>
<protein>
    <submittedName>
        <fullName evidence="1">Uncharacterized protein</fullName>
    </submittedName>
</protein>
<dbReference type="Proteomes" id="UP000683360">
    <property type="component" value="Unassembled WGS sequence"/>
</dbReference>
<gene>
    <name evidence="1" type="ORF">MEDL_41941</name>
</gene>
<comment type="caution">
    <text evidence="1">The sequence shown here is derived from an EMBL/GenBank/DDBJ whole genome shotgun (WGS) entry which is preliminary data.</text>
</comment>
<dbReference type="EMBL" id="CAJPWZ010002015">
    <property type="protein sequence ID" value="CAG2229022.1"/>
    <property type="molecule type" value="Genomic_DNA"/>
</dbReference>
<dbReference type="InterPro" id="IPR027417">
    <property type="entry name" value="P-loop_NTPase"/>
</dbReference>
<evidence type="ECO:0000313" key="2">
    <source>
        <dbReference type="Proteomes" id="UP000683360"/>
    </source>
</evidence>
<organism evidence="1 2">
    <name type="scientific">Mytilus edulis</name>
    <name type="common">Blue mussel</name>
    <dbReference type="NCBI Taxonomy" id="6550"/>
    <lineage>
        <taxon>Eukaryota</taxon>
        <taxon>Metazoa</taxon>
        <taxon>Spiralia</taxon>
        <taxon>Lophotrochozoa</taxon>
        <taxon>Mollusca</taxon>
        <taxon>Bivalvia</taxon>
        <taxon>Autobranchia</taxon>
        <taxon>Pteriomorphia</taxon>
        <taxon>Mytilida</taxon>
        <taxon>Mytiloidea</taxon>
        <taxon>Mytilidae</taxon>
        <taxon>Mytilinae</taxon>
        <taxon>Mytilus</taxon>
    </lineage>
</organism>
<dbReference type="PANTHER" id="PTHR14143:SF1">
    <property type="entry name" value="IRG-TYPE G DOMAIN-CONTAINING PROTEIN"/>
    <property type="match status" value="1"/>
</dbReference>